<feature type="compositionally biased region" description="Polar residues" evidence="1">
    <location>
        <begin position="238"/>
        <end position="247"/>
    </location>
</feature>
<feature type="compositionally biased region" description="Basic and acidic residues" evidence="1">
    <location>
        <begin position="342"/>
        <end position="358"/>
    </location>
</feature>
<comment type="caution">
    <text evidence="3">The sequence shown here is derived from an EMBL/GenBank/DDBJ whole genome shotgun (WGS) entry which is preliminary data.</text>
</comment>
<evidence type="ECO:0000256" key="1">
    <source>
        <dbReference type="SAM" id="MobiDB-lite"/>
    </source>
</evidence>
<feature type="transmembrane region" description="Helical" evidence="2">
    <location>
        <begin position="104"/>
        <end position="132"/>
    </location>
</feature>
<feature type="compositionally biased region" description="Polar residues" evidence="1">
    <location>
        <begin position="212"/>
        <end position="224"/>
    </location>
</feature>
<feature type="compositionally biased region" description="Polar residues" evidence="1">
    <location>
        <begin position="392"/>
        <end position="408"/>
    </location>
</feature>
<name>A0ABQ9YBC4_9EUKA</name>
<feature type="transmembrane region" description="Helical" evidence="2">
    <location>
        <begin position="79"/>
        <end position="98"/>
    </location>
</feature>
<feature type="region of interest" description="Disordered" evidence="1">
    <location>
        <begin position="331"/>
        <end position="360"/>
    </location>
</feature>
<feature type="region of interest" description="Disordered" evidence="1">
    <location>
        <begin position="238"/>
        <end position="318"/>
    </location>
</feature>
<keyword evidence="2" id="KW-0812">Transmembrane</keyword>
<feature type="compositionally biased region" description="Polar residues" evidence="1">
    <location>
        <begin position="666"/>
        <end position="675"/>
    </location>
</feature>
<organism evidence="3 4">
    <name type="scientific">Blattamonas nauphoetae</name>
    <dbReference type="NCBI Taxonomy" id="2049346"/>
    <lineage>
        <taxon>Eukaryota</taxon>
        <taxon>Metamonada</taxon>
        <taxon>Preaxostyla</taxon>
        <taxon>Oxymonadida</taxon>
        <taxon>Blattamonas</taxon>
    </lineage>
</organism>
<feature type="compositionally biased region" description="Polar residues" evidence="1">
    <location>
        <begin position="715"/>
        <end position="737"/>
    </location>
</feature>
<feature type="transmembrane region" description="Helical" evidence="2">
    <location>
        <begin position="48"/>
        <end position="67"/>
    </location>
</feature>
<dbReference type="EMBL" id="JARBJD010000019">
    <property type="protein sequence ID" value="KAK2961014.1"/>
    <property type="molecule type" value="Genomic_DNA"/>
</dbReference>
<feature type="region of interest" description="Disordered" evidence="1">
    <location>
        <begin position="190"/>
        <end position="224"/>
    </location>
</feature>
<evidence type="ECO:0000313" key="4">
    <source>
        <dbReference type="Proteomes" id="UP001281761"/>
    </source>
</evidence>
<feature type="compositionally biased region" description="Low complexity" evidence="1">
    <location>
        <begin position="470"/>
        <end position="486"/>
    </location>
</feature>
<proteinExistence type="predicted"/>
<gene>
    <name evidence="3" type="ORF">BLNAU_4101</name>
</gene>
<feature type="region of interest" description="Disordered" evidence="1">
    <location>
        <begin position="423"/>
        <end position="455"/>
    </location>
</feature>
<evidence type="ECO:0000256" key="2">
    <source>
        <dbReference type="SAM" id="Phobius"/>
    </source>
</evidence>
<keyword evidence="2" id="KW-1133">Transmembrane helix</keyword>
<keyword evidence="4" id="KW-1185">Reference proteome</keyword>
<accession>A0ABQ9YBC4</accession>
<feature type="compositionally biased region" description="Polar residues" evidence="1">
    <location>
        <begin position="432"/>
        <end position="455"/>
    </location>
</feature>
<feature type="region of interest" description="Disordered" evidence="1">
    <location>
        <begin position="643"/>
        <end position="675"/>
    </location>
</feature>
<feature type="region of interest" description="Disordered" evidence="1">
    <location>
        <begin position="467"/>
        <end position="488"/>
    </location>
</feature>
<feature type="region of interest" description="Disordered" evidence="1">
    <location>
        <begin position="504"/>
        <end position="548"/>
    </location>
</feature>
<evidence type="ECO:0000313" key="3">
    <source>
        <dbReference type="EMBL" id="KAK2961014.1"/>
    </source>
</evidence>
<feature type="transmembrane region" description="Helical" evidence="2">
    <location>
        <begin position="21"/>
        <end position="42"/>
    </location>
</feature>
<feature type="compositionally biased region" description="Polar residues" evidence="1">
    <location>
        <begin position="508"/>
        <end position="531"/>
    </location>
</feature>
<feature type="region of interest" description="Disordered" evidence="1">
    <location>
        <begin position="378"/>
        <end position="408"/>
    </location>
</feature>
<dbReference type="Proteomes" id="UP001281761">
    <property type="component" value="Unassembled WGS sequence"/>
</dbReference>
<feature type="compositionally biased region" description="Polar residues" evidence="1">
    <location>
        <begin position="298"/>
        <end position="311"/>
    </location>
</feature>
<protein>
    <submittedName>
        <fullName evidence="3">Uncharacterized protein</fullName>
    </submittedName>
</protein>
<keyword evidence="2" id="KW-0472">Membrane</keyword>
<feature type="region of interest" description="Disordered" evidence="1">
    <location>
        <begin position="709"/>
        <end position="770"/>
    </location>
</feature>
<reference evidence="3 4" key="1">
    <citation type="journal article" date="2022" name="bioRxiv">
        <title>Genomics of Preaxostyla Flagellates Illuminates Evolutionary Transitions and the Path Towards Mitochondrial Loss.</title>
        <authorList>
            <person name="Novak L.V.F."/>
            <person name="Treitli S.C."/>
            <person name="Pyrih J."/>
            <person name="Halakuc P."/>
            <person name="Pipaliya S.V."/>
            <person name="Vacek V."/>
            <person name="Brzon O."/>
            <person name="Soukal P."/>
            <person name="Eme L."/>
            <person name="Dacks J.B."/>
            <person name="Karnkowska A."/>
            <person name="Elias M."/>
            <person name="Hampl V."/>
        </authorList>
    </citation>
    <scope>NUCLEOTIDE SEQUENCE [LARGE SCALE GENOMIC DNA]</scope>
    <source>
        <strain evidence="3">NAU3</strain>
        <tissue evidence="3">Gut</tissue>
    </source>
</reference>
<sequence length="770" mass="84257">MRPSLLPNSQRHTFSLASLRLMFGLVIGMMSTTLIGFIIGVFLILWPLFAVLVLQLLILMGCFYPTLKYSMNSCPRAPLIATLILLASCIISLVGSILSRTLFIPYLSLSISAFLLSCVGYILLIVHVVQLIHHLLNQRKRKQEEEDRKKQDVENQKILRHFPTYREPSPNEMINEAILPPISVSSTGSDINALPQHLDPSQLPESNDLHSDSSFAGNQPLLTNQSPIFQQPTFQMPHLSQDSTQPINEIDSDPPLIISDALPVNPLPIVPYTHNERSTTYPEPDHTTPKKSRIRLGQENTSTGKAPTTPNDGDLSTKYTSQQPLVLSSAFRGSQKVLVRPDSADPNRPPDTRQEIHLDTIPVLMNSDVILAHYSVEPDSSDEQTRPHASRDQPNLQLTFESPSQRNVSSSVLFVRTESFHEVPRPRIGPKRQNQTSRESSPTIPRSEQVVTPKNGSYGFGLIPLGANTPSSPHSHSSEIFPSSSSTNNLIKTVPSHRTVESAYTDVVSESDSDSCTSERNAKTRPTSPKEVQSIKVDNPPISTSPSQMNRISSAFSLFKRQNEAEQSLSKIPSSSHIVPSTTQPTLLPRNSSFVNPSLIKSPSAHLIAVPSHTDLILHRTSSHLHASFHTVPVLPTSLPPNVIQGLVTDSSDDESGDEGNLRSPGPSSFSPTQLTLPISPNLRHFLADRPGSALSACNALIDEEEDGAGFFPPLSQTHSRNGSSVPPQASFLSSAESLDVPPRLPVEKKLAGEESEDEGKMSPVIVLPS</sequence>